<evidence type="ECO:0000313" key="2">
    <source>
        <dbReference type="Proteomes" id="UP000198287"/>
    </source>
</evidence>
<accession>A0A226DPI6</accession>
<dbReference type="OMA" id="WRRYNED"/>
<proteinExistence type="predicted"/>
<comment type="caution">
    <text evidence="1">The sequence shown here is derived from an EMBL/GenBank/DDBJ whole genome shotgun (WGS) entry which is preliminary data.</text>
</comment>
<organism evidence="1 2">
    <name type="scientific">Folsomia candida</name>
    <name type="common">Springtail</name>
    <dbReference type="NCBI Taxonomy" id="158441"/>
    <lineage>
        <taxon>Eukaryota</taxon>
        <taxon>Metazoa</taxon>
        <taxon>Ecdysozoa</taxon>
        <taxon>Arthropoda</taxon>
        <taxon>Hexapoda</taxon>
        <taxon>Collembola</taxon>
        <taxon>Entomobryomorpha</taxon>
        <taxon>Isotomoidea</taxon>
        <taxon>Isotomidae</taxon>
        <taxon>Proisotominae</taxon>
        <taxon>Folsomia</taxon>
    </lineage>
</organism>
<sequence>MSCKNCRRSPYSVRVDDVRKLYNPNMLSGPSPLGDASCGGKKSNRAGLTCGKSYGKCRVVCNLPRNCVDDMKSYWNKNCDIGLLRAYEDQPWFKNRVVQAEWRNFVDQLVTPSNIGCQACPGPDDWSFKCHKVRSLIGPTIPCVWELPEKDKCDPTQYGINRDWRRYNEDQRIAASDISCGCNKAPICYPKTRCEWPPYLGVKYGPRYMAWAHPSKGNFPRTSTVFNYQSLPQC</sequence>
<evidence type="ECO:0000313" key="1">
    <source>
        <dbReference type="EMBL" id="OXA47129.1"/>
    </source>
</evidence>
<dbReference type="OrthoDB" id="10347355at2759"/>
<dbReference type="AlphaFoldDB" id="A0A226DPI6"/>
<reference evidence="1 2" key="1">
    <citation type="submission" date="2015-12" db="EMBL/GenBank/DDBJ databases">
        <title>The genome of Folsomia candida.</title>
        <authorList>
            <person name="Faddeeva A."/>
            <person name="Derks M.F."/>
            <person name="Anvar Y."/>
            <person name="Smit S."/>
            <person name="Van Straalen N."/>
            <person name="Roelofs D."/>
        </authorList>
    </citation>
    <scope>NUCLEOTIDE SEQUENCE [LARGE SCALE GENOMIC DNA]</scope>
    <source>
        <strain evidence="1 2">VU population</strain>
        <tissue evidence="1">Whole body</tissue>
    </source>
</reference>
<keyword evidence="2" id="KW-1185">Reference proteome</keyword>
<dbReference type="EMBL" id="LNIX01000014">
    <property type="protein sequence ID" value="OXA47129.1"/>
    <property type="molecule type" value="Genomic_DNA"/>
</dbReference>
<protein>
    <submittedName>
        <fullName evidence="1">Uncharacterized protein</fullName>
    </submittedName>
</protein>
<gene>
    <name evidence="1" type="ORF">Fcan01_18393</name>
</gene>
<name>A0A226DPI6_FOLCA</name>
<dbReference type="Proteomes" id="UP000198287">
    <property type="component" value="Unassembled WGS sequence"/>
</dbReference>